<proteinExistence type="predicted"/>
<feature type="chain" id="PRO_5044550684" description="PepSY domain-containing protein" evidence="1">
    <location>
        <begin position="22"/>
        <end position="211"/>
    </location>
</feature>
<evidence type="ECO:0000313" key="2">
    <source>
        <dbReference type="EMBL" id="MDC5741823.1"/>
    </source>
</evidence>
<reference evidence="3 4" key="1">
    <citation type="submission" date="2016-03" db="EMBL/GenBank/DDBJ databases">
        <title>Draft genome sequence of the Vibrio tubiashii subs. europaeus.</title>
        <authorList>
            <person name="Spinard E."/>
            <person name="Dubert J."/>
            <person name="Nelson D.R."/>
            <person name="Barja J.L."/>
        </authorList>
    </citation>
    <scope>NUCLEOTIDE SEQUENCE [LARGE SCALE GENOMIC DNA]</scope>
    <source>
        <strain evidence="4">PP-638</strain>
        <strain evidence="3">PP2-638</strain>
    </source>
</reference>
<evidence type="ECO:0000256" key="1">
    <source>
        <dbReference type="SAM" id="SignalP"/>
    </source>
</evidence>
<feature type="signal peptide" evidence="1">
    <location>
        <begin position="1"/>
        <end position="21"/>
    </location>
</feature>
<name>A0A178JE45_9VIBR</name>
<sequence>MKKLTTLSILIGSMVGFSAMANSMDDFNKANVLPTMSAEKALSQIKTLKPASYDSIELIEQEDGRFLYVATAKKQAEQDTIFFDATSGKDVTQTIQKVNFSLQEVLAQVGKTHQGLIVSAHSDLVPELGTIYMVELKESYDEPLSTLLVIDAKTLKVIDTEKVDMQEMFFNDEGNIEFEFGMYEDNFYDNAHSINAANDLELLEVGPQQQS</sequence>
<gene>
    <name evidence="3" type="ORF">AZ468_04955</name>
    <name evidence="2" type="ORF">OPW20_17245</name>
</gene>
<dbReference type="GeneID" id="78075030"/>
<dbReference type="EMBL" id="JAPFIT010000018">
    <property type="protein sequence ID" value="MDC5741823.1"/>
    <property type="molecule type" value="Genomic_DNA"/>
</dbReference>
<accession>A0A178JE45</accession>
<protein>
    <recommendedName>
        <fullName evidence="6">PepSY domain-containing protein</fullName>
    </recommendedName>
</protein>
<evidence type="ECO:0000313" key="5">
    <source>
        <dbReference type="Proteomes" id="UP001150001"/>
    </source>
</evidence>
<keyword evidence="5" id="KW-1185">Reference proteome</keyword>
<dbReference type="Proteomes" id="UP000094761">
    <property type="component" value="Unassembled WGS sequence"/>
</dbReference>
<keyword evidence="1" id="KW-0732">Signal</keyword>
<dbReference type="AlphaFoldDB" id="A0A178JE45"/>
<comment type="caution">
    <text evidence="3">The sequence shown here is derived from an EMBL/GenBank/DDBJ whole genome shotgun (WGS) entry which is preliminary data.</text>
</comment>
<dbReference type="EMBL" id="LUAX01000001">
    <property type="protein sequence ID" value="OAN00475.1"/>
    <property type="molecule type" value="Genomic_DNA"/>
</dbReference>
<reference evidence="2" key="2">
    <citation type="submission" date="2022-11" db="EMBL/GenBank/DDBJ databases">
        <title>Role of the vibriolysin VemA secreted by the emergent pathogen Vibrio europaeus in the colonization of Manila clam mucus.</title>
        <authorList>
            <person name="Martinez C."/>
            <person name="Rodriguez S."/>
            <person name="Vences A."/>
            <person name="Barja J.L."/>
            <person name="Toranzo A.E."/>
            <person name="Dubert J."/>
        </authorList>
    </citation>
    <scope>NUCLEOTIDE SEQUENCE</scope>
    <source>
        <strain evidence="2">3454</strain>
    </source>
</reference>
<dbReference type="Proteomes" id="UP001150001">
    <property type="component" value="Unassembled WGS sequence"/>
</dbReference>
<dbReference type="OrthoDB" id="9897020at2"/>
<evidence type="ECO:0008006" key="6">
    <source>
        <dbReference type="Google" id="ProtNLM"/>
    </source>
</evidence>
<evidence type="ECO:0000313" key="3">
    <source>
        <dbReference type="EMBL" id="OAN00475.1"/>
    </source>
</evidence>
<dbReference type="RefSeq" id="WP_069666398.1">
    <property type="nucleotide sequence ID" value="NZ_JAPFIM010000026.1"/>
</dbReference>
<evidence type="ECO:0000313" key="4">
    <source>
        <dbReference type="Proteomes" id="UP000094761"/>
    </source>
</evidence>
<organism evidence="3 4">
    <name type="scientific">Vibrio europaeus</name>
    <dbReference type="NCBI Taxonomy" id="300876"/>
    <lineage>
        <taxon>Bacteria</taxon>
        <taxon>Pseudomonadati</taxon>
        <taxon>Pseudomonadota</taxon>
        <taxon>Gammaproteobacteria</taxon>
        <taxon>Vibrionales</taxon>
        <taxon>Vibrionaceae</taxon>
        <taxon>Vibrio</taxon>
        <taxon>Vibrio oreintalis group</taxon>
    </lineage>
</organism>